<dbReference type="GO" id="GO:0098719">
    <property type="term" value="P:sodium ion import across plasma membrane"/>
    <property type="evidence" value="ECO:0007669"/>
    <property type="project" value="TreeGrafter"/>
</dbReference>
<feature type="transmembrane region" description="Helical" evidence="12">
    <location>
        <begin position="120"/>
        <end position="137"/>
    </location>
</feature>
<comment type="catalytic activity">
    <reaction evidence="10">
        <text>K(+)(in) + H(+)(out) = K(+)(out) + H(+)(in)</text>
        <dbReference type="Rhea" id="RHEA:29467"/>
        <dbReference type="ChEBI" id="CHEBI:15378"/>
        <dbReference type="ChEBI" id="CHEBI:29103"/>
    </reaction>
</comment>
<feature type="transmembrane region" description="Helical" evidence="12">
    <location>
        <begin position="149"/>
        <end position="176"/>
    </location>
</feature>
<evidence type="ECO:0000256" key="11">
    <source>
        <dbReference type="SAM" id="MobiDB-lite"/>
    </source>
</evidence>
<feature type="transmembrane region" description="Helical" evidence="12">
    <location>
        <begin position="213"/>
        <end position="235"/>
    </location>
</feature>
<feature type="compositionally biased region" description="Basic and acidic residues" evidence="11">
    <location>
        <begin position="297"/>
        <end position="312"/>
    </location>
</feature>
<dbReference type="PRINTS" id="PR01084">
    <property type="entry name" value="NAHEXCHNGR"/>
</dbReference>
<dbReference type="Gene3D" id="6.10.140.1330">
    <property type="match status" value="1"/>
</dbReference>
<evidence type="ECO:0000256" key="1">
    <source>
        <dbReference type="ARBA" id="ARBA00004141"/>
    </source>
</evidence>
<feature type="region of interest" description="Disordered" evidence="11">
    <location>
        <begin position="294"/>
        <end position="354"/>
    </location>
</feature>
<keyword evidence="5" id="KW-0915">Sodium</keyword>
<keyword evidence="6" id="KW-0406">Ion transport</keyword>
<evidence type="ECO:0000256" key="5">
    <source>
        <dbReference type="ARBA" id="ARBA00023053"/>
    </source>
</evidence>
<feature type="transmembrane region" description="Helical" evidence="12">
    <location>
        <begin position="255"/>
        <end position="276"/>
    </location>
</feature>
<feature type="transmembrane region" description="Helical" evidence="12">
    <location>
        <begin position="445"/>
        <end position="470"/>
    </location>
</feature>
<protein>
    <recommendedName>
        <fullName evidence="13">Cation/H+ exchanger transmembrane domain-containing protein</fullName>
    </recommendedName>
</protein>
<evidence type="ECO:0000256" key="7">
    <source>
        <dbReference type="ARBA" id="ARBA00023136"/>
    </source>
</evidence>
<feature type="compositionally biased region" description="Basic and acidic residues" evidence="11">
    <location>
        <begin position="337"/>
        <end position="354"/>
    </location>
</feature>
<dbReference type="GO" id="GO:0015386">
    <property type="term" value="F:potassium:proton antiporter activity"/>
    <property type="evidence" value="ECO:0007669"/>
    <property type="project" value="TreeGrafter"/>
</dbReference>
<dbReference type="EMBL" id="HBEQ01010699">
    <property type="protein sequence ID" value="CAD8521185.1"/>
    <property type="molecule type" value="Transcribed_RNA"/>
</dbReference>
<dbReference type="GO" id="GO:0015385">
    <property type="term" value="F:sodium:proton antiporter activity"/>
    <property type="evidence" value="ECO:0007669"/>
    <property type="project" value="InterPro"/>
</dbReference>
<organism evidence="14">
    <name type="scientific">Micromonas pusilla</name>
    <name type="common">Picoplanktonic green alga</name>
    <name type="synonym">Chromulina pusilla</name>
    <dbReference type="NCBI Taxonomy" id="38833"/>
    <lineage>
        <taxon>Eukaryota</taxon>
        <taxon>Viridiplantae</taxon>
        <taxon>Chlorophyta</taxon>
        <taxon>Mamiellophyceae</taxon>
        <taxon>Mamiellales</taxon>
        <taxon>Mamiellaceae</taxon>
        <taxon>Micromonas</taxon>
    </lineage>
</organism>
<feature type="transmembrane region" description="Helical" evidence="12">
    <location>
        <begin position="44"/>
        <end position="66"/>
    </location>
</feature>
<feature type="transmembrane region" description="Helical" evidence="12">
    <location>
        <begin position="562"/>
        <end position="581"/>
    </location>
</feature>
<keyword evidence="8" id="KW-0739">Sodium transport</keyword>
<feature type="transmembrane region" description="Helical" evidence="12">
    <location>
        <begin position="411"/>
        <end position="439"/>
    </location>
</feature>
<dbReference type="InterPro" id="IPR006153">
    <property type="entry name" value="Cation/H_exchanger_TM"/>
</dbReference>
<evidence type="ECO:0000256" key="4">
    <source>
        <dbReference type="ARBA" id="ARBA00022989"/>
    </source>
</evidence>
<reference evidence="14" key="1">
    <citation type="submission" date="2021-01" db="EMBL/GenBank/DDBJ databases">
        <authorList>
            <person name="Corre E."/>
            <person name="Pelletier E."/>
            <person name="Niang G."/>
            <person name="Scheremetjew M."/>
            <person name="Finn R."/>
            <person name="Kale V."/>
            <person name="Holt S."/>
            <person name="Cochrane G."/>
            <person name="Meng A."/>
            <person name="Brown T."/>
            <person name="Cohen L."/>
        </authorList>
    </citation>
    <scope>NUCLEOTIDE SEQUENCE</scope>
    <source>
        <strain evidence="14">CCMP1723</strain>
    </source>
</reference>
<keyword evidence="4 12" id="KW-1133">Transmembrane helix</keyword>
<feature type="region of interest" description="Disordered" evidence="11">
    <location>
        <begin position="595"/>
        <end position="688"/>
    </location>
</feature>
<evidence type="ECO:0000256" key="3">
    <source>
        <dbReference type="ARBA" id="ARBA00022692"/>
    </source>
</evidence>
<keyword evidence="7 12" id="KW-0472">Membrane</keyword>
<dbReference type="InterPro" id="IPR018422">
    <property type="entry name" value="Cation/H_exchanger_CPA1"/>
</dbReference>
<name>A0A7S0IGM3_MICPS</name>
<feature type="domain" description="Cation/H+ exchanger transmembrane" evidence="13">
    <location>
        <begin position="59"/>
        <end position="279"/>
    </location>
</feature>
<comment type="catalytic activity">
    <reaction evidence="9">
        <text>Na(+)(in) + H(+)(out) = Na(+)(out) + H(+)(in)</text>
        <dbReference type="Rhea" id="RHEA:29419"/>
        <dbReference type="ChEBI" id="CHEBI:15378"/>
        <dbReference type="ChEBI" id="CHEBI:29101"/>
    </reaction>
</comment>
<dbReference type="GO" id="GO:0005886">
    <property type="term" value="C:plasma membrane"/>
    <property type="evidence" value="ECO:0007669"/>
    <property type="project" value="TreeGrafter"/>
</dbReference>
<proteinExistence type="predicted"/>
<evidence type="ECO:0000256" key="10">
    <source>
        <dbReference type="ARBA" id="ARBA00047912"/>
    </source>
</evidence>
<sequence length="727" mass="75464">MEDWEKATDWGIMYAPPAPDKTGVEGATDLIIASKTATGEEESVASLSIMLLLCVLGATILLGSWLKSRGVTWLHQAGAALLLGIAGGVALLAQASTLGTSDLGDWLVRYGDYLVFDTEFFFLFLLPPIIFESGYALNGEAFFRNLGKIAYFAFPGTLLGAASFGVGMFALGAIGLSHSFKFSNAMMFGSIIGATDPVSVLAIFTDLGVEENLFAVVFGESVLNDAVAVVLYRAFSGMGEHFSMLQLARASGTFVRVFVGSTAIGVGTGLASALFFKRFNLAGGDGAACKNVKGRAGVHDEKGEKGERDEKASVSVGIGSPGPKSGQGGGGDGKNVVGKDKKGTGGRKGTGDPEEAVRGAVLEASVVALFPWIAYMAAEAARLVGIVSILFCGIVMGHYTRRNLSAGGRALTMGAFGLMAQLSETFVFIYIGASVFLALPKYFSTAVWAVAMCFASRYVAVFPGVSLINAHTGTELAARRARAEVGANAPTPAGSTPGGEQTCAGILRQRAASAVEHSLASVFHSGGPMPGNHARMLWFSGLRGAMAFALALEAAATRGDDGRAILTGVLGAVVFTTLVVGGSTTRALAWLGISTGEEGGRGRRTGGSVGRQPSVGQLGPGEDRLIDSRTIGGPGDRFSDDRSSTDDDDAEAGTRALVTSGRSDGGTHHRGGDRRLAGGSRGNLADVSAPVRVRAEDVDYMEHARTIDERYLTPLFTLQKGDRDGAS</sequence>
<evidence type="ECO:0000259" key="13">
    <source>
        <dbReference type="Pfam" id="PF00999"/>
    </source>
</evidence>
<evidence type="ECO:0000256" key="2">
    <source>
        <dbReference type="ARBA" id="ARBA00022448"/>
    </source>
</evidence>
<evidence type="ECO:0000313" key="14">
    <source>
        <dbReference type="EMBL" id="CAD8521185.1"/>
    </source>
</evidence>
<evidence type="ECO:0000256" key="12">
    <source>
        <dbReference type="SAM" id="Phobius"/>
    </source>
</evidence>
<feature type="domain" description="Cation/H+ exchanger transmembrane" evidence="13">
    <location>
        <begin position="362"/>
        <end position="590"/>
    </location>
</feature>
<dbReference type="PANTHER" id="PTHR10110">
    <property type="entry name" value="SODIUM/HYDROGEN EXCHANGER"/>
    <property type="match status" value="1"/>
</dbReference>
<evidence type="ECO:0000256" key="6">
    <source>
        <dbReference type="ARBA" id="ARBA00023065"/>
    </source>
</evidence>
<accession>A0A7S0IGM3</accession>
<feature type="transmembrane region" description="Helical" evidence="12">
    <location>
        <begin position="182"/>
        <end position="204"/>
    </location>
</feature>
<dbReference type="InterPro" id="IPR004709">
    <property type="entry name" value="NaH_exchanger"/>
</dbReference>
<dbReference type="AlphaFoldDB" id="A0A7S0IGM3"/>
<evidence type="ECO:0000256" key="8">
    <source>
        <dbReference type="ARBA" id="ARBA00023201"/>
    </source>
</evidence>
<comment type="subcellular location">
    <subcellularLocation>
        <location evidence="1">Membrane</location>
        <topology evidence="1">Multi-pass membrane protein</topology>
    </subcellularLocation>
</comment>
<gene>
    <name evidence="14" type="ORF">MCOM1403_LOCUS8615</name>
</gene>
<feature type="transmembrane region" description="Helical" evidence="12">
    <location>
        <begin position="78"/>
        <end position="100"/>
    </location>
</feature>
<keyword evidence="2" id="KW-0813">Transport</keyword>
<feature type="transmembrane region" description="Helical" evidence="12">
    <location>
        <begin position="380"/>
        <end position="399"/>
    </location>
</feature>
<dbReference type="Pfam" id="PF00999">
    <property type="entry name" value="Na_H_Exchanger"/>
    <property type="match status" value="2"/>
</dbReference>
<keyword evidence="3 12" id="KW-0812">Transmembrane</keyword>
<evidence type="ECO:0000256" key="9">
    <source>
        <dbReference type="ARBA" id="ARBA00047524"/>
    </source>
</evidence>
<dbReference type="GO" id="GO:0051453">
    <property type="term" value="P:regulation of intracellular pH"/>
    <property type="evidence" value="ECO:0007669"/>
    <property type="project" value="TreeGrafter"/>
</dbReference>
<dbReference type="PANTHER" id="PTHR10110:SF187">
    <property type="entry name" value="SODIUM_HYDROGEN EXCHANGER"/>
    <property type="match status" value="1"/>
</dbReference>
<feature type="transmembrane region" description="Helical" evidence="12">
    <location>
        <begin position="536"/>
        <end position="556"/>
    </location>
</feature>